<organism evidence="2 3">
    <name type="scientific">Trichoderma gamsii</name>
    <dbReference type="NCBI Taxonomy" id="398673"/>
    <lineage>
        <taxon>Eukaryota</taxon>
        <taxon>Fungi</taxon>
        <taxon>Dikarya</taxon>
        <taxon>Ascomycota</taxon>
        <taxon>Pezizomycotina</taxon>
        <taxon>Sordariomycetes</taxon>
        <taxon>Hypocreomycetidae</taxon>
        <taxon>Hypocreales</taxon>
        <taxon>Hypocreaceae</taxon>
        <taxon>Trichoderma</taxon>
    </lineage>
</organism>
<dbReference type="OrthoDB" id="3561817at2759"/>
<reference evidence="2 3" key="1">
    <citation type="submission" date="2017-02" db="EMBL/GenBank/DDBJ databases">
        <title>Genomes of Trichoderma spp. with biocontrol activity.</title>
        <authorList>
            <person name="Gardiner D."/>
            <person name="Kazan K."/>
            <person name="Vos C."/>
            <person name="Harvey P."/>
        </authorList>
    </citation>
    <scope>NUCLEOTIDE SEQUENCE [LARGE SCALE GENOMIC DNA]</scope>
    <source>
        <strain evidence="2 3">A5MH</strain>
    </source>
</reference>
<dbReference type="SUPFAM" id="SSF56219">
    <property type="entry name" value="DNase I-like"/>
    <property type="match status" value="1"/>
</dbReference>
<evidence type="ECO:0000313" key="3">
    <source>
        <dbReference type="Proteomes" id="UP000236546"/>
    </source>
</evidence>
<dbReference type="InterPro" id="IPR005135">
    <property type="entry name" value="Endo/exonuclease/phosphatase"/>
</dbReference>
<dbReference type="AlphaFoldDB" id="A0A2K0SUT0"/>
<name>A0A2K0SUT0_9HYPO</name>
<dbReference type="Gene3D" id="3.60.10.10">
    <property type="entry name" value="Endonuclease/exonuclease/phosphatase"/>
    <property type="match status" value="1"/>
</dbReference>
<accession>A0A2K0SUT0</accession>
<comment type="caution">
    <text evidence="2">The sequence shown here is derived from an EMBL/GenBank/DDBJ whole genome shotgun (WGS) entry which is preliminary data.</text>
</comment>
<dbReference type="Proteomes" id="UP000236546">
    <property type="component" value="Unassembled WGS sequence"/>
</dbReference>
<dbReference type="Pfam" id="PF14529">
    <property type="entry name" value="Exo_endo_phos_2"/>
    <property type="match status" value="1"/>
</dbReference>
<evidence type="ECO:0000259" key="1">
    <source>
        <dbReference type="Pfam" id="PF14529"/>
    </source>
</evidence>
<dbReference type="InterPro" id="IPR036691">
    <property type="entry name" value="Endo/exonu/phosph_ase_sf"/>
</dbReference>
<protein>
    <recommendedName>
        <fullName evidence="1">Endonuclease/exonuclease/phosphatase domain-containing protein</fullName>
    </recommendedName>
</protein>
<gene>
    <name evidence="2" type="ORF">TGAMA5MH_11086</name>
</gene>
<sequence>MDNPKKRKMTEAAVKITVLQTLVETNSSDAPFNTDTLYPEPASEYLDAAPVFEAISSDPTPTKTWKLTMTRKLTIFQANVGKWKAPHYTALATAWERKFDIALIQEPHFTKINEIQCPIRHPGFTAFSPIDIYEEGLPDVLTYVRIRPGLQASQVILPNPQPLLSPAEIPEKFLSAGDFNAHHWDWDRQKGIRANAAGNTISQWARDNDLTVYEHYEKTNSKGFAIDLVFSNLKITSQMNHQLACGSDHEVIETIILNPDAPPKAPRAKCRIPPNAIEAFTALIQQHAPQPEETPNTPEQCEELAEAILATFRLAIEGAGRKAHHSGHATGWWDEECIEAQKRMALDCTTESKRALYRTVRAKRRAHWDKVI</sequence>
<feature type="domain" description="Endonuclease/exonuclease/phosphatase" evidence="1">
    <location>
        <begin position="172"/>
        <end position="252"/>
    </location>
</feature>
<dbReference type="EMBL" id="MTYH01000225">
    <property type="protein sequence ID" value="PNP37026.1"/>
    <property type="molecule type" value="Genomic_DNA"/>
</dbReference>
<dbReference type="GO" id="GO:0003824">
    <property type="term" value="F:catalytic activity"/>
    <property type="evidence" value="ECO:0007669"/>
    <property type="project" value="InterPro"/>
</dbReference>
<proteinExistence type="predicted"/>
<evidence type="ECO:0000313" key="2">
    <source>
        <dbReference type="EMBL" id="PNP37026.1"/>
    </source>
</evidence>